<name>A0A9P1N543_9PELO</name>
<evidence type="ECO:0000313" key="2">
    <source>
        <dbReference type="Proteomes" id="UP001152747"/>
    </source>
</evidence>
<proteinExistence type="predicted"/>
<dbReference type="EMBL" id="CANHGI010000005">
    <property type="protein sequence ID" value="CAI5451600.1"/>
    <property type="molecule type" value="Genomic_DNA"/>
</dbReference>
<accession>A0A9P1N543</accession>
<dbReference type="AlphaFoldDB" id="A0A9P1N543"/>
<gene>
    <name evidence="1" type="ORF">CAMP_LOCUS14237</name>
</gene>
<evidence type="ECO:0000313" key="1">
    <source>
        <dbReference type="EMBL" id="CAI5451600.1"/>
    </source>
</evidence>
<organism evidence="1 2">
    <name type="scientific">Caenorhabditis angaria</name>
    <dbReference type="NCBI Taxonomy" id="860376"/>
    <lineage>
        <taxon>Eukaryota</taxon>
        <taxon>Metazoa</taxon>
        <taxon>Ecdysozoa</taxon>
        <taxon>Nematoda</taxon>
        <taxon>Chromadorea</taxon>
        <taxon>Rhabditida</taxon>
        <taxon>Rhabditina</taxon>
        <taxon>Rhabditomorpha</taxon>
        <taxon>Rhabditoidea</taxon>
        <taxon>Rhabditidae</taxon>
        <taxon>Peloderinae</taxon>
        <taxon>Caenorhabditis</taxon>
    </lineage>
</organism>
<comment type="caution">
    <text evidence="1">The sequence shown here is derived from an EMBL/GenBank/DDBJ whole genome shotgun (WGS) entry which is preliminary data.</text>
</comment>
<dbReference type="Proteomes" id="UP001152747">
    <property type="component" value="Unassembled WGS sequence"/>
</dbReference>
<keyword evidence="2" id="KW-1185">Reference proteome</keyword>
<reference evidence="1" key="1">
    <citation type="submission" date="2022-11" db="EMBL/GenBank/DDBJ databases">
        <authorList>
            <person name="Kikuchi T."/>
        </authorList>
    </citation>
    <scope>NUCLEOTIDE SEQUENCE</scope>
    <source>
        <strain evidence="1">PS1010</strain>
    </source>
</reference>
<protein>
    <submittedName>
        <fullName evidence="1">Uncharacterized protein</fullName>
    </submittedName>
</protein>
<sequence>MFNLSLQDQNVRTTLHFYSPNTYYSHNITLLILLAHFELPLGPLSKFSRMLKWLARKLDHLEILKINSKLLKN</sequence>